<dbReference type="EMBL" id="JACHBT010000011">
    <property type="protein sequence ID" value="MBB6505282.1"/>
    <property type="molecule type" value="Genomic_DNA"/>
</dbReference>
<protein>
    <submittedName>
        <fullName evidence="2">Rps23 Pro-64 3,4-dihydroxylase Tpa1-like proline 4-hydroxylase</fullName>
    </submittedName>
</protein>
<evidence type="ECO:0000313" key="3">
    <source>
        <dbReference type="Proteomes" id="UP000522313"/>
    </source>
</evidence>
<dbReference type="GO" id="GO:0005737">
    <property type="term" value="C:cytoplasm"/>
    <property type="evidence" value="ECO:0007669"/>
    <property type="project" value="TreeGrafter"/>
</dbReference>
<name>A0A7X0JEH8_9SPHN</name>
<evidence type="ECO:0000259" key="1">
    <source>
        <dbReference type="Pfam" id="PF13661"/>
    </source>
</evidence>
<gene>
    <name evidence="2" type="ORF">F4693_002270</name>
</gene>
<dbReference type="GO" id="GO:0006449">
    <property type="term" value="P:regulation of translational termination"/>
    <property type="evidence" value="ECO:0007669"/>
    <property type="project" value="TreeGrafter"/>
</dbReference>
<accession>A0A7X0JEH8</accession>
<dbReference type="PANTHER" id="PTHR12117">
    <property type="entry name" value="HISTONE ACETYLTRANSFERASE COMPLEX"/>
    <property type="match status" value="1"/>
</dbReference>
<dbReference type="GO" id="GO:0031543">
    <property type="term" value="F:peptidyl-proline dioxygenase activity"/>
    <property type="evidence" value="ECO:0007669"/>
    <property type="project" value="TreeGrafter"/>
</dbReference>
<organism evidence="2 3">
    <name type="scientific">Sphingomonas endophytica</name>
    <dbReference type="NCBI Taxonomy" id="869719"/>
    <lineage>
        <taxon>Bacteria</taxon>
        <taxon>Pseudomonadati</taxon>
        <taxon>Pseudomonadota</taxon>
        <taxon>Alphaproteobacteria</taxon>
        <taxon>Sphingomonadales</taxon>
        <taxon>Sphingomonadaceae</taxon>
        <taxon>Sphingomonas</taxon>
    </lineage>
</organism>
<sequence length="245" mass="27361">MAAPLPLFDLNPALDASALAARFAASRRLQIRDLLTERSAEVLAEVVQRRTPYGLAYREAGAAPQSLRAEALQTLAPERANALWQGAAGAVGRGDYGFIYAQYPMLDAYLQRWAPGHPLELLLEHINAPVFLDFIRAVTGMPELIKADAQATLFAPNHFLAVHDDRGSNDEARRVAYVLGLSRDWRPDWGGYLTFLDDDDDIIAGYRPRFNSLNIFEVPQRHNVTFVPPFAPVGRFAITGWFRDR</sequence>
<dbReference type="Gene3D" id="2.60.120.620">
    <property type="entry name" value="q2cbj1_9rhob like domain"/>
    <property type="match status" value="1"/>
</dbReference>
<dbReference type="Pfam" id="PF13661">
    <property type="entry name" value="2OG-FeII_Oxy_4"/>
    <property type="match status" value="1"/>
</dbReference>
<proteinExistence type="predicted"/>
<dbReference type="InterPro" id="IPR039558">
    <property type="entry name" value="TPA1/OFD1_N"/>
</dbReference>
<feature type="domain" description="Prolyl 3,4-dihydroxylase TPA1/OFD1 N-terminal" evidence="1">
    <location>
        <begin position="150"/>
        <end position="243"/>
    </location>
</feature>
<comment type="caution">
    <text evidence="2">The sequence shown here is derived from an EMBL/GenBank/DDBJ whole genome shotgun (WGS) entry which is preliminary data.</text>
</comment>
<dbReference type="PANTHER" id="PTHR12117:SF0">
    <property type="entry name" value="PROLYL 3-HYDROXYLASE OGFOD1"/>
    <property type="match status" value="1"/>
</dbReference>
<dbReference type="InterPro" id="IPR051842">
    <property type="entry name" value="uS12_prolyl_hydroxylase"/>
</dbReference>
<reference evidence="2 3" key="2">
    <citation type="submission" date="2020-08" db="EMBL/GenBank/DDBJ databases">
        <authorList>
            <person name="Partida-Martinez L."/>
            <person name="Huntemann M."/>
            <person name="Clum A."/>
            <person name="Wang J."/>
            <person name="Palaniappan K."/>
            <person name="Ritter S."/>
            <person name="Chen I.-M."/>
            <person name="Stamatis D."/>
            <person name="Reddy T."/>
            <person name="O'Malley R."/>
            <person name="Daum C."/>
            <person name="Shapiro N."/>
            <person name="Ivanova N."/>
            <person name="Kyrpides N."/>
            <person name="Woyke T."/>
        </authorList>
    </citation>
    <scope>NUCLEOTIDE SEQUENCE [LARGE SCALE GENOMIC DNA]</scope>
    <source>
        <strain evidence="2 3">AS3.13</strain>
    </source>
</reference>
<reference evidence="2 3" key="1">
    <citation type="submission" date="2020-08" db="EMBL/GenBank/DDBJ databases">
        <title>The Agave Microbiome: Exploring the role of microbial communities in plant adaptations to desert environments.</title>
        <authorList>
            <person name="Partida-Martinez L.P."/>
        </authorList>
    </citation>
    <scope>NUCLEOTIDE SEQUENCE [LARGE SCALE GENOMIC DNA]</scope>
    <source>
        <strain evidence="2 3">AS3.13</strain>
    </source>
</reference>
<dbReference type="Proteomes" id="UP000522313">
    <property type="component" value="Unassembled WGS sequence"/>
</dbReference>
<dbReference type="AlphaFoldDB" id="A0A7X0JEH8"/>
<dbReference type="RefSeq" id="WP_184506012.1">
    <property type="nucleotide sequence ID" value="NZ_JACHBT010000011.1"/>
</dbReference>
<evidence type="ECO:0000313" key="2">
    <source>
        <dbReference type="EMBL" id="MBB6505282.1"/>
    </source>
</evidence>